<dbReference type="Gene3D" id="3.40.50.1820">
    <property type="entry name" value="alpha/beta hydrolase"/>
    <property type="match status" value="1"/>
</dbReference>
<reference evidence="2 3" key="1">
    <citation type="submission" date="2023-07" db="EMBL/GenBank/DDBJ databases">
        <title>Genomic Encyclopedia of Type Strains, Phase IV (KMG-IV): sequencing the most valuable type-strain genomes for metagenomic binning, comparative biology and taxonomic classification.</title>
        <authorList>
            <person name="Goeker M."/>
        </authorList>
    </citation>
    <scope>NUCLEOTIDE SEQUENCE [LARGE SCALE GENOMIC DNA]</scope>
    <source>
        <strain evidence="2 3">DSM 22616</strain>
    </source>
</reference>
<feature type="domain" description="AB hydrolase-1" evidence="1">
    <location>
        <begin position="158"/>
        <end position="242"/>
    </location>
</feature>
<dbReference type="Pfam" id="PF00561">
    <property type="entry name" value="Abhydrolase_1"/>
    <property type="match status" value="2"/>
</dbReference>
<dbReference type="InterPro" id="IPR029058">
    <property type="entry name" value="AB_hydrolase_fold"/>
</dbReference>
<dbReference type="SUPFAM" id="SSF53474">
    <property type="entry name" value="alpha/beta-Hydrolases"/>
    <property type="match status" value="1"/>
</dbReference>
<name>A0ABU0AX00_9FIRM</name>
<keyword evidence="3" id="KW-1185">Reference proteome</keyword>
<gene>
    <name evidence="2" type="ORF">J2S72_000528</name>
</gene>
<feature type="domain" description="AB hydrolase-1" evidence="1">
    <location>
        <begin position="26"/>
        <end position="138"/>
    </location>
</feature>
<accession>A0ABU0AX00</accession>
<evidence type="ECO:0000313" key="3">
    <source>
        <dbReference type="Proteomes" id="UP001236559"/>
    </source>
</evidence>
<dbReference type="PANTHER" id="PTHR43798:SF33">
    <property type="entry name" value="HYDROLASE, PUTATIVE (AFU_ORTHOLOGUE AFUA_2G14860)-RELATED"/>
    <property type="match status" value="1"/>
</dbReference>
<organism evidence="2 3">
    <name type="scientific">Peptoniphilus koenoeneniae</name>
    <dbReference type="NCBI Taxonomy" id="507751"/>
    <lineage>
        <taxon>Bacteria</taxon>
        <taxon>Bacillati</taxon>
        <taxon>Bacillota</taxon>
        <taxon>Tissierellia</taxon>
        <taxon>Tissierellales</taxon>
        <taxon>Peptoniphilaceae</taxon>
        <taxon>Peptoniphilus</taxon>
    </lineage>
</organism>
<dbReference type="PRINTS" id="PR00111">
    <property type="entry name" value="ABHYDROLASE"/>
</dbReference>
<evidence type="ECO:0000259" key="1">
    <source>
        <dbReference type="Pfam" id="PF00561"/>
    </source>
</evidence>
<comment type="caution">
    <text evidence="2">The sequence shown here is derived from an EMBL/GenBank/DDBJ whole genome shotgun (WGS) entry which is preliminary data.</text>
</comment>
<protein>
    <submittedName>
        <fullName evidence="2">Pimeloyl-ACP methyl ester carboxylesterase</fullName>
    </submittedName>
</protein>
<dbReference type="Proteomes" id="UP001236559">
    <property type="component" value="Unassembled WGS sequence"/>
</dbReference>
<sequence length="258" mass="29423">MIKKNLKIDDINIAYIDKGDKNKDDALIILHGWGAYIESIMPIFNLIEDRYVFAYDAPGFGASDAPNEVWGTYEYSEFLKKILDKLNLKSASFIGHSFGGKTLSIFAAKYPEKVKGLVLIDASGVLPKRTFDYYFKVYSYKLMKNIYRIFKPFIGEKKLESFKKSRGSDDYNAAQGIMRKIFVKVVNESTESYFEKIKADTLLIWGKNDDATPLYMGEVFNKKIKNSGLVVLDGGHYSYLDDFNSFGPVLRSYLGEIK</sequence>
<dbReference type="RefSeq" id="WP_023055539.1">
    <property type="nucleotide sequence ID" value="NZ_JAUSTN010000002.1"/>
</dbReference>
<evidence type="ECO:0000313" key="2">
    <source>
        <dbReference type="EMBL" id="MDQ0274520.1"/>
    </source>
</evidence>
<dbReference type="PANTHER" id="PTHR43798">
    <property type="entry name" value="MONOACYLGLYCEROL LIPASE"/>
    <property type="match status" value="1"/>
</dbReference>
<proteinExistence type="predicted"/>
<dbReference type="InterPro" id="IPR050266">
    <property type="entry name" value="AB_hydrolase_sf"/>
</dbReference>
<dbReference type="EMBL" id="JAUSTN010000002">
    <property type="protein sequence ID" value="MDQ0274520.1"/>
    <property type="molecule type" value="Genomic_DNA"/>
</dbReference>
<dbReference type="InterPro" id="IPR000073">
    <property type="entry name" value="AB_hydrolase_1"/>
</dbReference>